<evidence type="ECO:0000256" key="1">
    <source>
        <dbReference type="SAM" id="Phobius"/>
    </source>
</evidence>
<name>A0A7W8DR67_9BACT</name>
<dbReference type="NCBIfam" id="TIGR02206">
    <property type="entry name" value="intg_mem_TP0381"/>
    <property type="match status" value="1"/>
</dbReference>
<keyword evidence="3" id="KW-1185">Reference proteome</keyword>
<sequence>MPPPAFHAFGPSHLTVLGLCLVALIVLTCLRRFHPPSATLAERLLGILLLLNWPGTAYFHWQAGTLLWDTGLPLHFCDVAGIAGGIALLTHNRLAAEIVYFFGLAGTLQGLITPNLKVDFPEPRFIVFFFLHGGVVVTALHMVTSLRCSPRAWAVPRMVGLTLFYALIVGVINATLNSNFAFLCHKPEQASLMDVLGPWPWYIGSLVLLCAVFYSLLYAPFFVTRKLRAKKIA</sequence>
<dbReference type="InterPro" id="IPR011737">
    <property type="entry name" value="CHP02206_TP0381"/>
</dbReference>
<organism evidence="2 3">
    <name type="scientific">Prosthecobacter dejongeii</name>
    <dbReference type="NCBI Taxonomy" id="48465"/>
    <lineage>
        <taxon>Bacteria</taxon>
        <taxon>Pseudomonadati</taxon>
        <taxon>Verrucomicrobiota</taxon>
        <taxon>Verrucomicrobiia</taxon>
        <taxon>Verrucomicrobiales</taxon>
        <taxon>Verrucomicrobiaceae</taxon>
        <taxon>Prosthecobacter</taxon>
    </lineage>
</organism>
<evidence type="ECO:0000313" key="3">
    <source>
        <dbReference type="Proteomes" id="UP000534294"/>
    </source>
</evidence>
<dbReference type="Proteomes" id="UP000534294">
    <property type="component" value="Unassembled WGS sequence"/>
</dbReference>
<keyword evidence="1" id="KW-1133">Transmembrane helix</keyword>
<keyword evidence="1" id="KW-0812">Transmembrane</keyword>
<feature type="transmembrane region" description="Helical" evidence="1">
    <location>
        <begin position="42"/>
        <end position="60"/>
    </location>
</feature>
<feature type="transmembrane region" description="Helical" evidence="1">
    <location>
        <begin position="201"/>
        <end position="223"/>
    </location>
</feature>
<dbReference type="Pfam" id="PF14808">
    <property type="entry name" value="TMEM164"/>
    <property type="match status" value="1"/>
</dbReference>
<feature type="transmembrane region" description="Helical" evidence="1">
    <location>
        <begin position="94"/>
        <end position="113"/>
    </location>
</feature>
<feature type="transmembrane region" description="Helical" evidence="1">
    <location>
        <begin position="72"/>
        <end position="89"/>
    </location>
</feature>
<comment type="caution">
    <text evidence="2">The sequence shown here is derived from an EMBL/GenBank/DDBJ whole genome shotgun (WGS) entry which is preliminary data.</text>
</comment>
<accession>A0A7W8DR67</accession>
<evidence type="ECO:0000313" key="2">
    <source>
        <dbReference type="EMBL" id="MBB5039514.1"/>
    </source>
</evidence>
<feature type="transmembrane region" description="Helical" evidence="1">
    <location>
        <begin position="12"/>
        <end position="30"/>
    </location>
</feature>
<dbReference type="EMBL" id="JACHIF010000009">
    <property type="protein sequence ID" value="MBB5039514.1"/>
    <property type="molecule type" value="Genomic_DNA"/>
</dbReference>
<feature type="transmembrane region" description="Helical" evidence="1">
    <location>
        <begin position="125"/>
        <end position="146"/>
    </location>
</feature>
<dbReference type="RefSeq" id="WP_184211370.1">
    <property type="nucleotide sequence ID" value="NZ_JACHIF010000009.1"/>
</dbReference>
<dbReference type="AlphaFoldDB" id="A0A7W8DR67"/>
<feature type="transmembrane region" description="Helical" evidence="1">
    <location>
        <begin position="158"/>
        <end position="181"/>
    </location>
</feature>
<gene>
    <name evidence="2" type="ORF">HNQ64_003789</name>
</gene>
<protein>
    <submittedName>
        <fullName evidence="2">Putative integral membrane protein (TIGR02206 family)</fullName>
    </submittedName>
</protein>
<reference evidence="2 3" key="1">
    <citation type="submission" date="2020-08" db="EMBL/GenBank/DDBJ databases">
        <title>Genomic Encyclopedia of Type Strains, Phase IV (KMG-IV): sequencing the most valuable type-strain genomes for metagenomic binning, comparative biology and taxonomic classification.</title>
        <authorList>
            <person name="Goeker M."/>
        </authorList>
    </citation>
    <scope>NUCLEOTIDE SEQUENCE [LARGE SCALE GENOMIC DNA]</scope>
    <source>
        <strain evidence="2 3">DSM 12251</strain>
    </source>
</reference>
<keyword evidence="1" id="KW-0472">Membrane</keyword>
<proteinExistence type="predicted"/>